<dbReference type="Gene3D" id="1.10.8.60">
    <property type="match status" value="1"/>
</dbReference>
<keyword evidence="3" id="KW-0805">Transcription regulation</keyword>
<dbReference type="Proteomes" id="UP000028868">
    <property type="component" value="Unassembled WGS sequence"/>
</dbReference>
<name>A0A024P894_9BACI</name>
<keyword evidence="5" id="KW-0804">Transcription</keyword>
<dbReference type="Gene3D" id="1.10.10.60">
    <property type="entry name" value="Homeodomain-like"/>
    <property type="match status" value="1"/>
</dbReference>
<protein>
    <submittedName>
        <fullName evidence="7">Acetoin dehydrogenase operon transcriptional activator AcoR</fullName>
    </submittedName>
</protein>
<dbReference type="Gene3D" id="3.40.50.300">
    <property type="entry name" value="P-loop containing nucleotide triphosphate hydrolases"/>
    <property type="match status" value="1"/>
</dbReference>
<dbReference type="PROSITE" id="PS00676">
    <property type="entry name" value="SIGMA54_INTERACT_2"/>
    <property type="match status" value="1"/>
</dbReference>
<keyword evidence="8" id="KW-1185">Reference proteome</keyword>
<dbReference type="InterPro" id="IPR025944">
    <property type="entry name" value="Sigma_54_int_dom_CS"/>
</dbReference>
<dbReference type="InterPro" id="IPR029016">
    <property type="entry name" value="GAF-like_dom_sf"/>
</dbReference>
<proteinExistence type="predicted"/>
<sequence length="604" mass="68286">MLGQITKADWKRFVQKGVLDDSRISDRIAASWNKCMQIGVDPYNGKGSHLLSGEEFKKRRRENKHLIDVAEPFINKLAVMYQNSDVILMLVDRDGYVLRMIGESKVKAVAEDINFTEGVKWTEEQVGTNAIGTTLAIQEPITINGMAHFSIASQSWSCSASPIKDEQGEIIGALDISSPHVPSYHEHLLATVVTTTYAIESSWKSRINQEKLELINYGLKVQQESSEPFMIFNRHDQMIYQSPSIDVIPEFPNQGLPEGVKKTPVYSEESPEIIGHYVSWSGKSKEASIPGWNPAFSFQGVTGKSQSFQSVLQRAEKAMHSDVTIHISGETGTGKEVMARSLHDCTECDTPFVAVNCGALPENLLESELFGYVGGAFTGAQKGGYDGKIIQANGGTLFLDEIGDISSKTQIALLRTLQEKQVIPIGGKKAIPVSFRLITATNQPLRELVKNGTFREDLYYRIYVYPIKMPPLRERLEDLPDLIRYYFHKQNWRFNWSKEAVKALQRYHWPGNIRELFNVLEGLQTETDTYAPDPRQIESYIRQITPFEFNQPLPESLSYREQMEKDYIVKALKQHGGKVSAAAQQLGIPRSTFYRKLKKYKLDR</sequence>
<dbReference type="SUPFAM" id="SSF46689">
    <property type="entry name" value="Homeodomain-like"/>
    <property type="match status" value="1"/>
</dbReference>
<dbReference type="Pfam" id="PF00158">
    <property type="entry name" value="Sigma54_activat"/>
    <property type="match status" value="1"/>
</dbReference>
<dbReference type="InterPro" id="IPR002197">
    <property type="entry name" value="HTH_Fis"/>
</dbReference>
<dbReference type="InterPro" id="IPR002078">
    <property type="entry name" value="Sigma_54_int"/>
</dbReference>
<keyword evidence="2" id="KW-0067">ATP-binding</keyword>
<evidence type="ECO:0000256" key="4">
    <source>
        <dbReference type="ARBA" id="ARBA00023125"/>
    </source>
</evidence>
<dbReference type="AlphaFoldDB" id="A0A024P894"/>
<dbReference type="PROSITE" id="PS50045">
    <property type="entry name" value="SIGMA54_INTERACT_4"/>
    <property type="match status" value="1"/>
</dbReference>
<dbReference type="InterPro" id="IPR003018">
    <property type="entry name" value="GAF"/>
</dbReference>
<organism evidence="7 8">
    <name type="scientific">Halobacillus karajensis</name>
    <dbReference type="NCBI Taxonomy" id="195088"/>
    <lineage>
        <taxon>Bacteria</taxon>
        <taxon>Bacillati</taxon>
        <taxon>Bacillota</taxon>
        <taxon>Bacilli</taxon>
        <taxon>Bacillales</taxon>
        <taxon>Bacillaceae</taxon>
        <taxon>Halobacillus</taxon>
    </lineage>
</organism>
<dbReference type="SMART" id="SM00382">
    <property type="entry name" value="AAA"/>
    <property type="match status" value="1"/>
</dbReference>
<dbReference type="GO" id="GO:0043565">
    <property type="term" value="F:sequence-specific DNA binding"/>
    <property type="evidence" value="ECO:0007669"/>
    <property type="project" value="InterPro"/>
</dbReference>
<dbReference type="CDD" id="cd00009">
    <property type="entry name" value="AAA"/>
    <property type="match status" value="1"/>
</dbReference>
<dbReference type="Pfam" id="PF01590">
    <property type="entry name" value="GAF"/>
    <property type="match status" value="1"/>
</dbReference>
<evidence type="ECO:0000256" key="2">
    <source>
        <dbReference type="ARBA" id="ARBA00022840"/>
    </source>
</evidence>
<dbReference type="FunFam" id="3.40.50.300:FF:000006">
    <property type="entry name" value="DNA-binding transcriptional regulator NtrC"/>
    <property type="match status" value="1"/>
</dbReference>
<dbReference type="EMBL" id="CCDI010000003">
    <property type="protein sequence ID" value="CDQ24567.1"/>
    <property type="molecule type" value="Genomic_DNA"/>
</dbReference>
<dbReference type="PANTHER" id="PTHR32071">
    <property type="entry name" value="TRANSCRIPTIONAL REGULATORY PROTEIN"/>
    <property type="match status" value="1"/>
</dbReference>
<accession>A0A024P894</accession>
<dbReference type="SUPFAM" id="SSF52540">
    <property type="entry name" value="P-loop containing nucleoside triphosphate hydrolases"/>
    <property type="match status" value="1"/>
</dbReference>
<dbReference type="PROSITE" id="PS00688">
    <property type="entry name" value="SIGMA54_INTERACT_3"/>
    <property type="match status" value="1"/>
</dbReference>
<gene>
    <name evidence="7" type="primary">acoR</name>
    <name evidence="7" type="ORF">BN983_02855</name>
</gene>
<reference evidence="8" key="1">
    <citation type="submission" date="2014-03" db="EMBL/GenBank/DDBJ databases">
        <authorList>
            <person name="Urmite Genomes U."/>
        </authorList>
    </citation>
    <scope>NUCLEOTIDE SEQUENCE [LARGE SCALE GENOMIC DNA]</scope>
    <source>
        <strain evidence="8">HD-03</strain>
    </source>
</reference>
<dbReference type="RefSeq" id="WP_035509497.1">
    <property type="nucleotide sequence ID" value="NZ_CCDH010000001.1"/>
</dbReference>
<evidence type="ECO:0000313" key="7">
    <source>
        <dbReference type="EMBL" id="CDQ24567.1"/>
    </source>
</evidence>
<dbReference type="InterPro" id="IPR025943">
    <property type="entry name" value="Sigma_54_int_dom_ATP-bd_2"/>
</dbReference>
<dbReference type="InterPro" id="IPR058031">
    <property type="entry name" value="AAA_lid_NorR"/>
</dbReference>
<dbReference type="Pfam" id="PF25601">
    <property type="entry name" value="AAA_lid_14"/>
    <property type="match status" value="1"/>
</dbReference>
<evidence type="ECO:0000256" key="5">
    <source>
        <dbReference type="ARBA" id="ARBA00023163"/>
    </source>
</evidence>
<dbReference type="Gene3D" id="3.30.450.40">
    <property type="match status" value="1"/>
</dbReference>
<keyword evidence="4" id="KW-0238">DNA-binding</keyword>
<dbReference type="PRINTS" id="PR01590">
    <property type="entry name" value="HTHFIS"/>
</dbReference>
<evidence type="ECO:0000259" key="6">
    <source>
        <dbReference type="PROSITE" id="PS50045"/>
    </source>
</evidence>
<evidence type="ECO:0000313" key="8">
    <source>
        <dbReference type="Proteomes" id="UP000028868"/>
    </source>
</evidence>
<evidence type="ECO:0000256" key="3">
    <source>
        <dbReference type="ARBA" id="ARBA00023015"/>
    </source>
</evidence>
<comment type="caution">
    <text evidence="7">The sequence shown here is derived from an EMBL/GenBank/DDBJ whole genome shotgun (WGS) entry which is preliminary data.</text>
</comment>
<dbReference type="Pfam" id="PF02954">
    <property type="entry name" value="HTH_8"/>
    <property type="match status" value="1"/>
</dbReference>
<dbReference type="InterPro" id="IPR027417">
    <property type="entry name" value="P-loop_NTPase"/>
</dbReference>
<dbReference type="PANTHER" id="PTHR32071:SF101">
    <property type="entry name" value="ACETOIN DEHYDROGENASE OPERON TRANSCRIPTIONAL ACTIVATOR ACOR"/>
    <property type="match status" value="1"/>
</dbReference>
<evidence type="ECO:0000256" key="1">
    <source>
        <dbReference type="ARBA" id="ARBA00022741"/>
    </source>
</evidence>
<dbReference type="InterPro" id="IPR009057">
    <property type="entry name" value="Homeodomain-like_sf"/>
</dbReference>
<reference evidence="7 8" key="2">
    <citation type="submission" date="2014-05" db="EMBL/GenBank/DDBJ databases">
        <title>Draft genome sequence of Halobacillus karajensis HK-03.</title>
        <authorList>
            <person name="Khelaifia S."/>
            <person name="Croce O."/>
            <person name="Lagier J.C."/>
            <person name="Raoult D."/>
        </authorList>
    </citation>
    <scope>NUCLEOTIDE SEQUENCE [LARGE SCALE GENOMIC DNA]</scope>
    <source>
        <strain evidence="7 8">HD-03</strain>
    </source>
</reference>
<dbReference type="GO" id="GO:0005524">
    <property type="term" value="F:ATP binding"/>
    <property type="evidence" value="ECO:0007669"/>
    <property type="project" value="UniProtKB-KW"/>
</dbReference>
<dbReference type="OrthoDB" id="9771372at2"/>
<dbReference type="GO" id="GO:0006355">
    <property type="term" value="P:regulation of DNA-templated transcription"/>
    <property type="evidence" value="ECO:0007669"/>
    <property type="project" value="InterPro"/>
</dbReference>
<dbReference type="InterPro" id="IPR003593">
    <property type="entry name" value="AAA+_ATPase"/>
</dbReference>
<keyword evidence="1" id="KW-0547">Nucleotide-binding</keyword>
<feature type="domain" description="Sigma-54 factor interaction" evidence="6">
    <location>
        <begin position="301"/>
        <end position="525"/>
    </location>
</feature>